<dbReference type="EnsemblMetazoa" id="GPPI045584-RA">
    <property type="protein sequence ID" value="GPPI045584-PA"/>
    <property type="gene ID" value="GPPI045584"/>
</dbReference>
<dbReference type="GO" id="GO:0071013">
    <property type="term" value="C:catalytic step 2 spliceosome"/>
    <property type="evidence" value="ECO:0007669"/>
    <property type="project" value="TreeGrafter"/>
</dbReference>
<dbReference type="InterPro" id="IPR051980">
    <property type="entry name" value="WD_repeat_MORG1"/>
</dbReference>
<dbReference type="GO" id="GO:0000398">
    <property type="term" value="P:mRNA splicing, via spliceosome"/>
    <property type="evidence" value="ECO:0007669"/>
    <property type="project" value="TreeGrafter"/>
</dbReference>
<dbReference type="CDD" id="cd00200">
    <property type="entry name" value="WD40"/>
    <property type="match status" value="1"/>
</dbReference>
<feature type="repeat" description="WD" evidence="8">
    <location>
        <begin position="56"/>
        <end position="97"/>
    </location>
</feature>
<evidence type="ECO:0000256" key="7">
    <source>
        <dbReference type="ARBA" id="ARBA00042222"/>
    </source>
</evidence>
<dbReference type="Pfam" id="PF00400">
    <property type="entry name" value="WD40"/>
    <property type="match status" value="3"/>
</dbReference>
<dbReference type="PROSITE" id="PS50082">
    <property type="entry name" value="WD_REPEATS_2"/>
    <property type="match status" value="3"/>
</dbReference>
<sequence>MPNNFEKFHCLKVIDCKQGAVRAVRYNVDGAYCLTCGSDKKIKLWNHKTGLLLKTYGGHADEVTDVVGSCDSSNILSSSLDKSIIYWDVSAGRPIRRLRGHAGGVKCVCFNEDSSIAISGGRDNAVFCWDIRTRRLEPVQMMREAKDCISSVVSNDHMIIASSLDGCIRHYDIRAGEMILDKVNVPITYMNMTGDEQCLLVACQDSTVRLLDGESGNLLSEYKGHKAEDYHIECGIMANDTHILSGSSEGDAIIWDLLEGKVLQKLQISKTGGVVHSLDTHPKLNEILFARRRDVYVFSTETSEIAGVV</sequence>
<keyword evidence="3 8" id="KW-0853">WD repeat</keyword>
<comment type="subcellular location">
    <subcellularLocation>
        <location evidence="1">Cytoplasm</location>
    </subcellularLocation>
</comment>
<evidence type="ECO:0000256" key="2">
    <source>
        <dbReference type="ARBA" id="ARBA00022490"/>
    </source>
</evidence>
<keyword evidence="2" id="KW-0963">Cytoplasm</keyword>
<feature type="repeat" description="WD" evidence="8">
    <location>
        <begin position="98"/>
        <end position="139"/>
    </location>
</feature>
<dbReference type="SMART" id="SM00320">
    <property type="entry name" value="WD40"/>
    <property type="match status" value="6"/>
</dbReference>
<dbReference type="GO" id="GO:0005737">
    <property type="term" value="C:cytoplasm"/>
    <property type="evidence" value="ECO:0007669"/>
    <property type="project" value="UniProtKB-SubCell"/>
</dbReference>
<feature type="repeat" description="WD" evidence="8">
    <location>
        <begin position="14"/>
        <end position="55"/>
    </location>
</feature>
<dbReference type="PROSITE" id="PS50817">
    <property type="entry name" value="INTEIN_N_TER"/>
    <property type="match status" value="1"/>
</dbReference>
<dbReference type="SUPFAM" id="SSF50978">
    <property type="entry name" value="WD40 repeat-like"/>
    <property type="match status" value="1"/>
</dbReference>
<dbReference type="PANTHER" id="PTHR22842">
    <property type="entry name" value="WD40 REPEAT PROTEIN"/>
    <property type="match status" value="1"/>
</dbReference>
<evidence type="ECO:0000256" key="6">
    <source>
        <dbReference type="ARBA" id="ARBA00040453"/>
    </source>
</evidence>
<dbReference type="Proteomes" id="UP000092460">
    <property type="component" value="Unassembled WGS sequence"/>
</dbReference>
<reference evidence="10" key="1">
    <citation type="submission" date="2015-01" db="EMBL/GenBank/DDBJ databases">
        <authorList>
            <person name="Aksoy S."/>
            <person name="Warren W."/>
            <person name="Wilson R.K."/>
        </authorList>
    </citation>
    <scope>NUCLEOTIDE SEQUENCE [LARGE SCALE GENOMIC DNA]</scope>
    <source>
        <strain evidence="10">IAEA</strain>
    </source>
</reference>
<dbReference type="InterPro" id="IPR015943">
    <property type="entry name" value="WD40/YVTN_repeat-like_dom_sf"/>
</dbReference>
<evidence type="ECO:0000256" key="1">
    <source>
        <dbReference type="ARBA" id="ARBA00004496"/>
    </source>
</evidence>
<evidence type="ECO:0000256" key="4">
    <source>
        <dbReference type="ARBA" id="ARBA00022737"/>
    </source>
</evidence>
<dbReference type="FunFam" id="2.130.10.10:FF:000273">
    <property type="entry name" value="WD repeat domain-containing protein 83"/>
    <property type="match status" value="1"/>
</dbReference>
<keyword evidence="4" id="KW-0677">Repeat</keyword>
<dbReference type="InterPro" id="IPR001680">
    <property type="entry name" value="WD40_rpt"/>
</dbReference>
<accession>A0A1B0C027</accession>
<name>A0A1B0C027_9MUSC</name>
<evidence type="ECO:0000256" key="5">
    <source>
        <dbReference type="ARBA" id="ARBA00038145"/>
    </source>
</evidence>
<keyword evidence="10" id="KW-1185">Reference proteome</keyword>
<dbReference type="PANTHER" id="PTHR22842:SF3">
    <property type="entry name" value="WD REPEAT DOMAIN-CONTAINING PROTEIN 83"/>
    <property type="match status" value="1"/>
</dbReference>
<dbReference type="VEuPathDB" id="VectorBase:GPPI045584"/>
<organism evidence="9 10">
    <name type="scientific">Glossina palpalis gambiensis</name>
    <dbReference type="NCBI Taxonomy" id="67801"/>
    <lineage>
        <taxon>Eukaryota</taxon>
        <taxon>Metazoa</taxon>
        <taxon>Ecdysozoa</taxon>
        <taxon>Arthropoda</taxon>
        <taxon>Hexapoda</taxon>
        <taxon>Insecta</taxon>
        <taxon>Pterygota</taxon>
        <taxon>Neoptera</taxon>
        <taxon>Endopterygota</taxon>
        <taxon>Diptera</taxon>
        <taxon>Brachycera</taxon>
        <taxon>Muscomorpha</taxon>
        <taxon>Hippoboscoidea</taxon>
        <taxon>Glossinidae</taxon>
        <taxon>Glossina</taxon>
    </lineage>
</organism>
<dbReference type="Gene3D" id="2.130.10.10">
    <property type="entry name" value="YVTN repeat-like/Quinoprotein amine dehydrogenase"/>
    <property type="match status" value="1"/>
</dbReference>
<evidence type="ECO:0000256" key="8">
    <source>
        <dbReference type="PROSITE-ProRule" id="PRU00221"/>
    </source>
</evidence>
<dbReference type="EMBL" id="JXJN01023462">
    <property type="status" value="NOT_ANNOTATED_CDS"/>
    <property type="molecule type" value="Genomic_DNA"/>
</dbReference>
<evidence type="ECO:0000256" key="3">
    <source>
        <dbReference type="ARBA" id="ARBA00022574"/>
    </source>
</evidence>
<dbReference type="PROSITE" id="PS50294">
    <property type="entry name" value="WD_REPEATS_REGION"/>
    <property type="match status" value="2"/>
</dbReference>
<evidence type="ECO:0000313" key="9">
    <source>
        <dbReference type="EnsemblMetazoa" id="GPPI045584-PA"/>
    </source>
</evidence>
<comment type="similarity">
    <text evidence="5">Belongs to the WD repeat MORG1 family.</text>
</comment>
<reference evidence="9" key="2">
    <citation type="submission" date="2020-05" db="UniProtKB">
        <authorList>
            <consortium name="EnsemblMetazoa"/>
        </authorList>
    </citation>
    <scope>IDENTIFICATION</scope>
    <source>
        <strain evidence="9">IAEA</strain>
    </source>
</reference>
<proteinExistence type="inferred from homology"/>
<protein>
    <recommendedName>
        <fullName evidence="6">WD repeat domain-containing protein 83</fullName>
    </recommendedName>
    <alternativeName>
        <fullName evidence="7">Mitogen-activated protein kinase organizer 1</fullName>
    </alternativeName>
</protein>
<dbReference type="AlphaFoldDB" id="A0A1B0C027"/>
<evidence type="ECO:0000313" key="10">
    <source>
        <dbReference type="Proteomes" id="UP000092460"/>
    </source>
</evidence>
<dbReference type="STRING" id="67801.A0A1B0C027"/>
<dbReference type="GO" id="GO:0016539">
    <property type="term" value="P:intein-mediated protein splicing"/>
    <property type="evidence" value="ECO:0007669"/>
    <property type="project" value="InterPro"/>
</dbReference>
<dbReference type="InterPro" id="IPR036322">
    <property type="entry name" value="WD40_repeat_dom_sf"/>
</dbReference>
<dbReference type="InterPro" id="IPR006141">
    <property type="entry name" value="Intein_N"/>
</dbReference>